<organism evidence="1 2">
    <name type="scientific">Cyclospora cayetanensis</name>
    <dbReference type="NCBI Taxonomy" id="88456"/>
    <lineage>
        <taxon>Eukaryota</taxon>
        <taxon>Sar</taxon>
        <taxon>Alveolata</taxon>
        <taxon>Apicomplexa</taxon>
        <taxon>Conoidasida</taxon>
        <taxon>Coccidia</taxon>
        <taxon>Eucoccidiorida</taxon>
        <taxon>Eimeriorina</taxon>
        <taxon>Eimeriidae</taxon>
        <taxon>Cyclospora</taxon>
    </lineage>
</organism>
<dbReference type="AlphaFoldDB" id="A0A1D3D8S4"/>
<protein>
    <submittedName>
        <fullName evidence="1">Uncharacterized protein</fullName>
    </submittedName>
</protein>
<gene>
    <name evidence="1" type="ORF">cyc_03744</name>
</gene>
<dbReference type="VEuPathDB" id="ToxoDB:cyc_03744"/>
<evidence type="ECO:0000313" key="1">
    <source>
        <dbReference type="EMBL" id="OEH79849.1"/>
    </source>
</evidence>
<dbReference type="Proteomes" id="UP000095192">
    <property type="component" value="Unassembled WGS sequence"/>
</dbReference>
<reference evidence="1 2" key="1">
    <citation type="journal article" date="2016" name="BMC Genomics">
        <title>Comparative genomics reveals Cyclospora cayetanensis possesses coccidia-like metabolism and invasion components but unique surface antigens.</title>
        <authorList>
            <person name="Liu S."/>
            <person name="Wang L."/>
            <person name="Zheng H."/>
            <person name="Xu Z."/>
            <person name="Roellig D.M."/>
            <person name="Li N."/>
            <person name="Frace M.A."/>
            <person name="Tang K."/>
            <person name="Arrowood M.J."/>
            <person name="Moss D.M."/>
            <person name="Zhang L."/>
            <person name="Feng Y."/>
            <person name="Xiao L."/>
        </authorList>
    </citation>
    <scope>NUCLEOTIDE SEQUENCE [LARGE SCALE GENOMIC DNA]</scope>
    <source>
        <strain evidence="1 2">CHN_HEN01</strain>
    </source>
</reference>
<name>A0A1D3D8S4_9EIME</name>
<proteinExistence type="predicted"/>
<dbReference type="InParanoid" id="A0A1D3D8S4"/>
<dbReference type="EMBL" id="JROU02000262">
    <property type="protein sequence ID" value="OEH79849.1"/>
    <property type="molecule type" value="Genomic_DNA"/>
</dbReference>
<accession>A0A1D3D8S4</accession>
<evidence type="ECO:0000313" key="2">
    <source>
        <dbReference type="Proteomes" id="UP000095192"/>
    </source>
</evidence>
<comment type="caution">
    <text evidence="1">The sequence shown here is derived from an EMBL/GenBank/DDBJ whole genome shotgun (WGS) entry which is preliminary data.</text>
</comment>
<keyword evidence="2" id="KW-1185">Reference proteome</keyword>
<sequence length="83" mass="9482">MTLPGSHRIRPLRRDLRSGWSNIRFTQFPTPPDLITFEPLHQAMPKAQHWNATTNELCLSQITNILLQKNSISTQESQTLVSA</sequence>